<protein>
    <submittedName>
        <fullName evidence="1">Putative metal-dependent enzyme (Double-stranded beta helix superfamily)</fullName>
    </submittedName>
</protein>
<dbReference type="SUPFAM" id="SSF51182">
    <property type="entry name" value="RmlC-like cupins"/>
    <property type="match status" value="1"/>
</dbReference>
<name>A0A4R1HJC9_PSEEN</name>
<dbReference type="InterPro" id="IPR014710">
    <property type="entry name" value="RmlC-like_jellyroll"/>
</dbReference>
<reference evidence="1 2" key="1">
    <citation type="submission" date="2019-03" db="EMBL/GenBank/DDBJ databases">
        <title>Sequencing the genomes of 1000 actinobacteria strains.</title>
        <authorList>
            <person name="Klenk H.-P."/>
        </authorList>
    </citation>
    <scope>NUCLEOTIDE SEQUENCE [LARGE SCALE GENOMIC DNA]</scope>
    <source>
        <strain evidence="1 2">DSM 44969</strain>
    </source>
</reference>
<dbReference type="Gene3D" id="2.60.120.10">
    <property type="entry name" value="Jelly Rolls"/>
    <property type="match status" value="1"/>
</dbReference>
<dbReference type="InterPro" id="IPR011051">
    <property type="entry name" value="RmlC_Cupin_sf"/>
</dbReference>
<accession>A0A4R1HJC9</accession>
<sequence length="199" mass="21594">MINAAAGVATPDALHAFIDDVGLVVSATRDEHEITQRVADRLSALLASGYLLPLELTRTSDERHLNYPLHVAPDDSWCVAAVVWKAGQRTPVHSHETWGVAGIYSGAEHESRYVKPTADERGTPLTPTGEQVWRRGQVTVCCTTDDDVHSVAAVGDEPTIGIHVYGGNIGTLQRRSYDPATGTVHWFVSGWDPRPAATY</sequence>
<proteinExistence type="predicted"/>
<gene>
    <name evidence="1" type="ORF">EV378_5955</name>
</gene>
<organism evidence="1 2">
    <name type="scientific">Pseudonocardia endophytica</name>
    <dbReference type="NCBI Taxonomy" id="401976"/>
    <lineage>
        <taxon>Bacteria</taxon>
        <taxon>Bacillati</taxon>
        <taxon>Actinomycetota</taxon>
        <taxon>Actinomycetes</taxon>
        <taxon>Pseudonocardiales</taxon>
        <taxon>Pseudonocardiaceae</taxon>
        <taxon>Pseudonocardia</taxon>
    </lineage>
</organism>
<dbReference type="Proteomes" id="UP000295560">
    <property type="component" value="Unassembled WGS sequence"/>
</dbReference>
<evidence type="ECO:0000313" key="2">
    <source>
        <dbReference type="Proteomes" id="UP000295560"/>
    </source>
</evidence>
<dbReference type="RefSeq" id="WP_132430635.1">
    <property type="nucleotide sequence ID" value="NZ_SMFZ01000002.1"/>
</dbReference>
<dbReference type="CDD" id="cd10548">
    <property type="entry name" value="cupin_CDO"/>
    <property type="match status" value="1"/>
</dbReference>
<keyword evidence="2" id="KW-1185">Reference proteome</keyword>
<comment type="caution">
    <text evidence="1">The sequence shown here is derived from an EMBL/GenBank/DDBJ whole genome shotgun (WGS) entry which is preliminary data.</text>
</comment>
<dbReference type="AlphaFoldDB" id="A0A4R1HJC9"/>
<dbReference type="OrthoDB" id="7059163at2"/>
<dbReference type="EMBL" id="SMFZ01000002">
    <property type="protein sequence ID" value="TCK21958.1"/>
    <property type="molecule type" value="Genomic_DNA"/>
</dbReference>
<evidence type="ECO:0000313" key="1">
    <source>
        <dbReference type="EMBL" id="TCK21958.1"/>
    </source>
</evidence>